<feature type="transmembrane region" description="Helical" evidence="6">
    <location>
        <begin position="51"/>
        <end position="76"/>
    </location>
</feature>
<feature type="transmembrane region" description="Helical" evidence="6">
    <location>
        <begin position="203"/>
        <end position="219"/>
    </location>
</feature>
<dbReference type="PANTHER" id="PTHR46795:SF3">
    <property type="entry name" value="ABC TRANSPORTER PERMEASE"/>
    <property type="match status" value="1"/>
</dbReference>
<feature type="transmembrane region" description="Helical" evidence="6">
    <location>
        <begin position="574"/>
        <end position="592"/>
    </location>
</feature>
<evidence type="ECO:0000256" key="1">
    <source>
        <dbReference type="ARBA" id="ARBA00004651"/>
    </source>
</evidence>
<keyword evidence="5 6" id="KW-0472">Membrane</keyword>
<evidence type="ECO:0000256" key="5">
    <source>
        <dbReference type="ARBA" id="ARBA00023136"/>
    </source>
</evidence>
<comment type="subcellular location">
    <subcellularLocation>
        <location evidence="1 6">Cell membrane</location>
        <topology evidence="1 6">Multi-pass membrane protein</topology>
    </subcellularLocation>
</comment>
<dbReference type="GO" id="GO:0055085">
    <property type="term" value="P:transmembrane transport"/>
    <property type="evidence" value="ECO:0007669"/>
    <property type="project" value="UniProtKB-UniRule"/>
</dbReference>
<keyword evidence="2 6" id="KW-1003">Cell membrane</keyword>
<dbReference type="Proteomes" id="UP000823886">
    <property type="component" value="Unassembled WGS sequence"/>
</dbReference>
<keyword evidence="3 6" id="KW-0812">Transmembrane</keyword>
<keyword evidence="6" id="KW-0813">Transport</keyword>
<evidence type="ECO:0000313" key="8">
    <source>
        <dbReference type="EMBL" id="HJC62441.1"/>
    </source>
</evidence>
<keyword evidence="4 6" id="KW-1133">Transmembrane helix</keyword>
<organism evidence="8 9">
    <name type="scientific">Candidatus Blautia merdavium</name>
    <dbReference type="NCBI Taxonomy" id="2838494"/>
    <lineage>
        <taxon>Bacteria</taxon>
        <taxon>Bacillati</taxon>
        <taxon>Bacillota</taxon>
        <taxon>Clostridia</taxon>
        <taxon>Lachnospirales</taxon>
        <taxon>Lachnospiraceae</taxon>
        <taxon>Blautia</taxon>
    </lineage>
</organism>
<feature type="transmembrane region" description="Helical" evidence="6">
    <location>
        <begin position="109"/>
        <end position="136"/>
    </location>
</feature>
<accession>A0A9D2TAZ4</accession>
<comment type="caution">
    <text evidence="8">The sequence shown here is derived from an EMBL/GenBank/DDBJ whole genome shotgun (WGS) entry which is preliminary data.</text>
</comment>
<reference evidence="8" key="1">
    <citation type="journal article" date="2021" name="PeerJ">
        <title>Extensive microbial diversity within the chicken gut microbiome revealed by metagenomics and culture.</title>
        <authorList>
            <person name="Gilroy R."/>
            <person name="Ravi A."/>
            <person name="Getino M."/>
            <person name="Pursley I."/>
            <person name="Horton D.L."/>
            <person name="Alikhan N.F."/>
            <person name="Baker D."/>
            <person name="Gharbi K."/>
            <person name="Hall N."/>
            <person name="Watson M."/>
            <person name="Adriaenssens E.M."/>
            <person name="Foster-Nyarko E."/>
            <person name="Jarju S."/>
            <person name="Secka A."/>
            <person name="Antonio M."/>
            <person name="Oren A."/>
            <person name="Chaudhuri R.R."/>
            <person name="La Ragione R."/>
            <person name="Hildebrand F."/>
            <person name="Pallen M.J."/>
        </authorList>
    </citation>
    <scope>NUCLEOTIDE SEQUENCE</scope>
    <source>
        <strain evidence="8">ChiBcec2-3848</strain>
    </source>
</reference>
<dbReference type="GO" id="GO:0005886">
    <property type="term" value="C:plasma membrane"/>
    <property type="evidence" value="ECO:0007669"/>
    <property type="project" value="UniProtKB-SubCell"/>
</dbReference>
<dbReference type="AlphaFoldDB" id="A0A9D2TAZ4"/>
<evidence type="ECO:0000313" key="9">
    <source>
        <dbReference type="Proteomes" id="UP000823886"/>
    </source>
</evidence>
<dbReference type="InterPro" id="IPR003838">
    <property type="entry name" value="ABC3_permease_C"/>
</dbReference>
<dbReference type="PANTHER" id="PTHR46795">
    <property type="entry name" value="ABC TRANSPORTER PERMEASE-RELATED-RELATED"/>
    <property type="match status" value="1"/>
</dbReference>
<feature type="transmembrane region" description="Helical" evidence="6">
    <location>
        <begin position="282"/>
        <end position="305"/>
    </location>
</feature>
<evidence type="ECO:0000256" key="3">
    <source>
        <dbReference type="ARBA" id="ARBA00022692"/>
    </source>
</evidence>
<dbReference type="Pfam" id="PF02687">
    <property type="entry name" value="FtsX"/>
    <property type="match status" value="1"/>
</dbReference>
<feature type="transmembrane region" description="Helical" evidence="6">
    <location>
        <begin position="17"/>
        <end position="39"/>
    </location>
</feature>
<sequence length="691" mass="79084">MLNKLALRNARRSMRDYLVYLITMTAVAAMMFAFNSLIFSEDIQNMCSEAMALGAMLGISTFFIVLIVAWLINYMAKFMLEKRSREFATYLLIGLKRKQLSRLYMKENLLIGTAALALGMTAGTLLQQILLTVFYSVFSQEYQLHVQINGWCLVMTMGCYYACYLFALRRNKKVFKKMTIAELLRLEKKNEEIKTGHEKVRQYLFFLSAAYILFVYFMMVRGCPFWAALLLMAGFVLAVYGLFAGISAFVVCRIQKKSRGIYEKNRLFLYRQFSSKVRTMRFTMGTLTVLLICALLGGSFALMFARYQGQAVDYSMPFDVLIHSPLPGDDFREEISVLQSYDQIQEQKIYEIYENQSQTMNRYYGTHVSTVLEDHVDERGKFLPGREYYTWDTYMKLSDYNDLRAMLGEEQIRLGEREYALHTKTRIVRELEAGLSRQKVEAAGETLTLSGIYTEPFSQNGINGADYLIIVPDQLCRDMTPYYSVYAADIKGEGTEALREALDEAHRHKHGLQTYEEYEEEWTEGNEEVQWQEDLLGASGTDEIVVMVSDLFVRDIDAADMKFVVTSVTFPLEYISLIFVCVALTILAVQQLSDSGKYKFRYDVLRKLGMKKREIDRVIFCQLALYYLVPAAAAAAISAVIAVYAGNQFVRYTGADGSGIYYFGISVLVSAGVYVLYFLATYIGFKRNAAE</sequence>
<feature type="domain" description="ABC3 transporter permease C-terminal" evidence="7">
    <location>
        <begin position="60"/>
        <end position="167"/>
    </location>
</feature>
<dbReference type="EMBL" id="DWVZ01000027">
    <property type="protein sequence ID" value="HJC62441.1"/>
    <property type="molecule type" value="Genomic_DNA"/>
</dbReference>
<evidence type="ECO:0000256" key="6">
    <source>
        <dbReference type="PIRNR" id="PIRNR018968"/>
    </source>
</evidence>
<feature type="transmembrane region" description="Helical" evidence="6">
    <location>
        <begin position="148"/>
        <end position="168"/>
    </location>
</feature>
<dbReference type="InterPro" id="IPR052536">
    <property type="entry name" value="ABC-4_Integral_Memb_Prot"/>
</dbReference>
<evidence type="ECO:0000256" key="4">
    <source>
        <dbReference type="ARBA" id="ARBA00022989"/>
    </source>
</evidence>
<proteinExistence type="inferred from homology"/>
<dbReference type="InterPro" id="IPR027022">
    <property type="entry name" value="ABC_permease_BceB-typ"/>
</dbReference>
<gene>
    <name evidence="8" type="ORF">H9753_02315</name>
</gene>
<feature type="transmembrane region" description="Helical" evidence="6">
    <location>
        <begin position="225"/>
        <end position="252"/>
    </location>
</feature>
<dbReference type="PIRSF" id="PIRSF018968">
    <property type="entry name" value="ABC_permease_BceB"/>
    <property type="match status" value="1"/>
</dbReference>
<comment type="similarity">
    <text evidence="6">Belongs to the ABC-4 integral membrane protein family.</text>
</comment>
<evidence type="ECO:0000259" key="7">
    <source>
        <dbReference type="Pfam" id="PF02687"/>
    </source>
</evidence>
<feature type="transmembrane region" description="Helical" evidence="6">
    <location>
        <begin position="618"/>
        <end position="645"/>
    </location>
</feature>
<name>A0A9D2TAZ4_9FIRM</name>
<feature type="transmembrane region" description="Helical" evidence="6">
    <location>
        <begin position="660"/>
        <end position="685"/>
    </location>
</feature>
<evidence type="ECO:0000256" key="2">
    <source>
        <dbReference type="ARBA" id="ARBA00022475"/>
    </source>
</evidence>
<protein>
    <submittedName>
        <fullName evidence="8">ABC transporter permease</fullName>
    </submittedName>
</protein>
<reference evidence="8" key="2">
    <citation type="submission" date="2021-04" db="EMBL/GenBank/DDBJ databases">
        <authorList>
            <person name="Gilroy R."/>
        </authorList>
    </citation>
    <scope>NUCLEOTIDE SEQUENCE</scope>
    <source>
        <strain evidence="8">ChiBcec2-3848</strain>
    </source>
</reference>